<evidence type="ECO:0000256" key="6">
    <source>
        <dbReference type="ARBA" id="ARBA00023014"/>
    </source>
</evidence>
<keyword evidence="7" id="KW-1133">Transmembrane helix</keyword>
<evidence type="ECO:0000256" key="5">
    <source>
        <dbReference type="ARBA" id="ARBA00023004"/>
    </source>
</evidence>
<feature type="transmembrane region" description="Helical" evidence="7">
    <location>
        <begin position="7"/>
        <end position="34"/>
    </location>
</feature>
<feature type="transmembrane region" description="Helical" evidence="7">
    <location>
        <begin position="177"/>
        <end position="198"/>
    </location>
</feature>
<keyword evidence="5" id="KW-0408">Iron</keyword>
<dbReference type="EMBL" id="JACVHF010000026">
    <property type="protein sequence ID" value="MBC9786130.1"/>
    <property type="molecule type" value="Genomic_DNA"/>
</dbReference>
<evidence type="ECO:0000259" key="8">
    <source>
        <dbReference type="PROSITE" id="PS51379"/>
    </source>
</evidence>
<dbReference type="SUPFAM" id="SSF54862">
    <property type="entry name" value="4Fe-4S ferredoxins"/>
    <property type="match status" value="1"/>
</dbReference>
<keyword evidence="10" id="KW-1185">Reference proteome</keyword>
<evidence type="ECO:0000313" key="10">
    <source>
        <dbReference type="Proteomes" id="UP000617402"/>
    </source>
</evidence>
<dbReference type="PANTHER" id="PTHR30176">
    <property type="entry name" value="FERREDOXIN-TYPE PROTEIN NAPH"/>
    <property type="match status" value="1"/>
</dbReference>
<feature type="domain" description="4Fe-4S ferredoxin-type" evidence="8">
    <location>
        <begin position="224"/>
        <end position="253"/>
    </location>
</feature>
<evidence type="ECO:0000256" key="2">
    <source>
        <dbReference type="ARBA" id="ARBA00022485"/>
    </source>
</evidence>
<dbReference type="Pfam" id="PF12801">
    <property type="entry name" value="Fer4_5"/>
    <property type="match status" value="2"/>
</dbReference>
<evidence type="ECO:0000313" key="9">
    <source>
        <dbReference type="EMBL" id="MBC9786130.1"/>
    </source>
</evidence>
<keyword evidence="4" id="KW-0249">Electron transport</keyword>
<dbReference type="PROSITE" id="PS00198">
    <property type="entry name" value="4FE4S_FER_1"/>
    <property type="match status" value="1"/>
</dbReference>
<dbReference type="InterPro" id="IPR017900">
    <property type="entry name" value="4Fe4S_Fe_S_CS"/>
</dbReference>
<dbReference type="Pfam" id="PF13187">
    <property type="entry name" value="Fer4_9"/>
    <property type="match status" value="1"/>
</dbReference>
<dbReference type="Gene3D" id="3.30.70.20">
    <property type="match status" value="1"/>
</dbReference>
<keyword evidence="1" id="KW-0813">Transport</keyword>
<dbReference type="PANTHER" id="PTHR30176:SF3">
    <property type="entry name" value="FERREDOXIN-TYPE PROTEIN NAPH"/>
    <property type="match status" value="1"/>
</dbReference>
<dbReference type="RefSeq" id="WP_188041557.1">
    <property type="nucleotide sequence ID" value="NZ_JACVHF010000026.1"/>
</dbReference>
<evidence type="ECO:0000256" key="1">
    <source>
        <dbReference type="ARBA" id="ARBA00022448"/>
    </source>
</evidence>
<keyword evidence="6" id="KW-0411">Iron-sulfur</keyword>
<dbReference type="InterPro" id="IPR017896">
    <property type="entry name" value="4Fe4S_Fe-S-bd"/>
</dbReference>
<feature type="transmembrane region" description="Helical" evidence="7">
    <location>
        <begin position="143"/>
        <end position="165"/>
    </location>
</feature>
<accession>A0ABR7T823</accession>
<keyword evidence="7" id="KW-0812">Transmembrane</keyword>
<evidence type="ECO:0000256" key="7">
    <source>
        <dbReference type="SAM" id="Phobius"/>
    </source>
</evidence>
<keyword evidence="2" id="KW-0004">4Fe-4S</keyword>
<protein>
    <submittedName>
        <fullName evidence="9">4Fe-4S binding protein</fullName>
    </submittedName>
</protein>
<keyword evidence="3" id="KW-0479">Metal-binding</keyword>
<feature type="transmembrane region" description="Helical" evidence="7">
    <location>
        <begin position="109"/>
        <end position="131"/>
    </location>
</feature>
<feature type="transmembrane region" description="Helical" evidence="7">
    <location>
        <begin position="81"/>
        <end position="103"/>
    </location>
</feature>
<evidence type="ECO:0000256" key="3">
    <source>
        <dbReference type="ARBA" id="ARBA00022723"/>
    </source>
</evidence>
<organism evidence="9 10">
    <name type="scientific">Heliobacterium chlorum</name>
    <dbReference type="NCBI Taxonomy" id="2698"/>
    <lineage>
        <taxon>Bacteria</taxon>
        <taxon>Bacillati</taxon>
        <taxon>Bacillota</taxon>
        <taxon>Clostridia</taxon>
        <taxon>Eubacteriales</taxon>
        <taxon>Heliobacteriaceae</taxon>
        <taxon>Heliobacterium</taxon>
    </lineage>
</organism>
<gene>
    <name evidence="9" type="ORF">H1S01_16810</name>
</gene>
<name>A0ABR7T823_HELCL</name>
<proteinExistence type="predicted"/>
<feature type="domain" description="4Fe-4S ferredoxin-type" evidence="8">
    <location>
        <begin position="256"/>
        <end position="279"/>
    </location>
</feature>
<feature type="transmembrane region" description="Helical" evidence="7">
    <location>
        <begin position="54"/>
        <end position="74"/>
    </location>
</feature>
<evidence type="ECO:0000256" key="4">
    <source>
        <dbReference type="ARBA" id="ARBA00022982"/>
    </source>
</evidence>
<sequence length="279" mass="31597">MATFIPFFIALLVTSILYKTVGWWGFLVIFPWIGASISLGRHLQGKLPKGQKDMGRRISILLISPVFLLFLPIFNKENLQLEGIVFLLLVGYFSKGVIHYAIAKVFGPLIWGRGFCGWACWTAAVLDWLPVKKEGRIPDSIKNFRIVPLVISIMLPLMLVFVFSYDVRRDYLYKQEMLWMIAGNAVYYVLGIPLAFWLKDRRAFCKVACPVSLIMKIPASVSLARVKPTKNKCVQCGQCNKNCPMDVDVMGYISQGEKVRDTECILCLECSRVCPVKAI</sequence>
<dbReference type="PROSITE" id="PS51379">
    <property type="entry name" value="4FE4S_FER_2"/>
    <property type="match status" value="2"/>
</dbReference>
<dbReference type="InterPro" id="IPR051684">
    <property type="entry name" value="Electron_Trans/Redox"/>
</dbReference>
<comment type="caution">
    <text evidence="9">The sequence shown here is derived from an EMBL/GenBank/DDBJ whole genome shotgun (WGS) entry which is preliminary data.</text>
</comment>
<reference evidence="9 10" key="1">
    <citation type="submission" date="2020-07" db="EMBL/GenBank/DDBJ databases">
        <title>Draft whole-genome sequence of Heliobacterium chlorum DSM 3682, type strain.</title>
        <authorList>
            <person name="Kyndt J.A."/>
            <person name="Meyer T.E."/>
            <person name="Imhoff J.F."/>
        </authorList>
    </citation>
    <scope>NUCLEOTIDE SEQUENCE [LARGE SCALE GENOMIC DNA]</scope>
    <source>
        <strain evidence="9 10">DSM 3682</strain>
    </source>
</reference>
<keyword evidence="7" id="KW-0472">Membrane</keyword>
<dbReference type="Proteomes" id="UP000617402">
    <property type="component" value="Unassembled WGS sequence"/>
</dbReference>